<sequence length="4083" mass="439468">MDQMESTIEAVIRLLAEALPGDAELAPDSSLRENGLDSISAVRVWFDIQREFSLDLPVERLGECTTPADLAARIDEVRGTAQQGSTAEPAGPVIEADPGARFEPFPLTPVQQSYVLGKDEDFSADAVGCQVYREFEVDGLDAGRLRSAWQRVVEHHDALRLVVGEDGTQRVLEQAPEWELPVHDGDGEQVRVRLSRHVSPVGAWPPFAIEVSGRTTVHFSIDASVTDGRGLDVLLRDWWRCYHDPEHEPAAPAVSLRDCVLALDGYRGNPGDLDYWRKRLADLPQGPAMHSDEAGERVAMTAELTSQEWSSLRGIAAGLEVSPTSLALTLFAEALQRVEGRAFPIALTTTGRAWLPREVDEVVGPFTSTAVFAADDTAGEPLSEAARAVHHALWSDLGHAGVPGVTVMRELRSGVSLPVVFTSLLDARPDETVPPVTYALSQTSGVALDHQMWEYGGALQLRWDVTPGRFAPGVLESVFAAFVNSLRALAADGDAVERPLNELQQAYFVARAGGSHEFDGCQVYHSFHVRDLDVDRLSQAWMRMVHAYDALRSEVTHDGRLRVRPGAPRTWTIPVADHVSVEEMAGRAFPLGRWPQWELRAEGDTVHIAIDLTVLDGMSIHRVLRELFRLYDDPSAAVGEPLPPDEHVAERHDGYWSERFGDMPPGPPLDCTPSRRTRLRGSLAEWDRVEAAAREQGVTPDALVLAALTDALSARFTDPFTVSVVRWTEESQPYRPGEFTALSWVTHTADDAAGAYHRQISADAEHGTLAGLAALRKIIMKERRRRSYAFPVVYTSILDLTDHTLPEGVEAGPWMTYTPDVALDCIVVREGDRLAYYWDVAESAFAEGEPAELFDAFERALRGEKRQAADRDTMLYAWNDTARDFPDTRPVHLLFEEQARNNPDAIALRHREGTMTYGELNSRANAIAWRLKSLDVGPGTIVGIRLCRGFDMVAAVFGILKAGGAYLPLEPSLPPERARVMMADAGADILLTCPRTPGWPVPEQVRAVELDDELRDDRGDPEPVNSPDDLAYVIFTSGSTGKPKGVEVTHRPVLNLLNWCYRTFGFGPSDVGLCVTSLGFDLSVFDILGLLGCGAGLYIADEGQQRDPDLLLDALLDEPITFWNSAPTTLNQLAQLFPERAGRPGTGDLRLVFLSGDYTPLPLPDAVRGLFPNASIVSLGGATEATVWSNYFEVGAVDPAWRSIPYGRPIDNSRYYILDEDQQPCPVGTEGDLHIAGQCLSLGYRNQPELTAERFVADPFAREPGQRMYRTGDRAAYLPDGTIIFLGRADAQVKIRGFRVELGEIEHRLRLHPGVRDVVVVARDDEAGERKLVAYVIAESGRAPSVAELRGHAAETLPDYMVPNYVAFLTTFPATDNGKLDRDALPWPVNGESPAEAAPAAPADELVREISAMFAGLLDGGEVDPAQDLWDQGATSFTMVQVSKALQKSRGTRIAVSALLENPTVNGIARTVAAQLPAGAPAPQPATPAPAEPAPAEDAPAEVEFFSPEDRAAFKEGAWNLRRAGAEAIRLETLDVAQEHYTWRSSIREFGQGPVPRHALSRLLGLLRERRIDGEERHLYPSAGDTYAVQAYLHVAKDGVDGLAEGVYYYHPREHALQLVNDRPDIDRTVHFSYNRPTYDRAAFSLYLVGQLKGIEPLYGEQSLKYLTLEAGYLGQLLMTGQAASGLGLCPIGDIAFDRLRDQLDLDDGHRFLQAFLGGPASHPKRASSTGEAPVYSRPDDIAVIGLAGRYPGADDLDAFWRNLSSGTSAIGSSPRGPVPGGYLEHIDRFDSLLFHIAPQEAAQLDPQLRLLLHSVWECLENAGHTAESLRRAAPRVGVFVGSMWQDYQHAGAAAWKEGGQALVSATSSDAANRISYFFDFTGPSIAVDTSCSSALTALHLAAESLRKGECDAAVVGGVSLVADPYHASLLDGLDLLTDDPAGRAFDDDHPGWTVGEGVGALLLRPAEDAGRDRDVVHGIIEGTWIAHAGHSSRFTAPSAEAMAASMRQTLERAGTTPGDVSYVECAAAGATLADAAELEALTQVFDGRPRPVAVGTVKPNIGHLEAASGLSQLTKVLLQMRHGQIAPTLAAGHPVDGGPVQVADRLGSWEGEPRRALINAFGATGTHGHALLRAAAPREPSRPDGRQHAVVLSAAGHEQLSTLARRMLDHLTDTDDSLADIAFTTQTGRVALPYRIAVTCSDLRGLREGLEAFLAGERQPGVVEAPGAAADPGSEAEAADAWMAGQDVPWEKYWTTPAARVQLPTYPFAAQPYWISQDGPATAAPRPVDDLEDYLKETYAEVSGIPAAQLNVRVPLEQYGLTSNIVAQLNARLERDLGERSRTLFFEHRDLAGVAAALGRGERAQAPAVSRPADDDAIAIIGIAGRYPQAPDLAAFWENLAAGRDSVTRIPQERARDGWPVDRMWGGFLDDVDRFDPLLFGITPRDAALMDPQERLFLEVAWEALEDAGYPRARLRGSDVAVYAGVMYNEYPFFGVEQTLMGSPQDTGATTGGVANRVSYHLDLTGPSMTVDTMCSSSLTALHLAVRSLRYGECGLALVGGINLSLHPNKFIQHSRMKLTATDRVCRSFGAGGDGFVPGEGAGVVLLKPLSRAEADGDRIHAVIRGTSVLHSGKTNGWVVPNPAAEGELVRRAIADAGVDPASIGYVECHGAGTELGDPIEVNAMLRVFGDAPLGSIPIGSVKSNIGHVEAGAGIAGLTKIVLQMRHGKLVPSLHAEELNPNIDWDRVPFRVQRELADWPGGPRRACISSFGAGGTIAHAVLEEYTSGPAPRTGSGGPQLAVLSAYDEERLRASAARLAAHLRRTGGATDTEGLLRELRRVASGQAGTEMTGDALAAHLVRTFDEGAGPRLADVAYTLQAGREPLRERLAVVVTGVPELCDRLERFAGGDDAGVLRGRATASDQREPEGADLQAIGRHWVSGGHVDWERLHGGASRVIELPTYPFARMRCWVPEPSGTPVRQEPSGTPARQEPSGTPARQEPSGTPARQEPETPEPRRETPLYEKVWVAAEEPQAREITGKVLCLFTPGTEDLARELAGAIGPDRVTLSSEPGADLPFEPSGWIDLCDLDQVGTAHETARLALLQRALRGRTDLRVLHVTSGLLDLEGPPPSLGGARQASFVRMLSAEYSNVTATVVDTDRPTAAQLLAEWGATDAYTEICYRDGRRHRPRLQEVAAPHTELRPDPEAVYLVTGGTRGLGALVARHLVERGARKLALIGARPLPPREQWNRPGLPDAARETIDVIRGLEGGGARVLVHTGPLTERSDIAAFLDKARTSLGPIGGVVHCAGRSSQGRPSLVHKDLADIQQVMAPKAGGLEVLAELCSQDRPAFFLAFSSICAVVPRLASGVADYAAANTFVDLFTGYQRRSGRPEFRSVDWPQWQESGGARGEPNVCAPVGVATLGDDEGLRILERVLALPGGASILPCPAEDGSVDVEALLLPSRATSTRPSEPVRQERDWLAPLFSEMLGIPLESLDPTAEFGELGVESVMLAELVKGIEGRLGRHLEPSVLLDYPTLDQLREHLGETVEPVEPVETPEAVEPVEPVETPEAVEAAGPAATAGVVERVAPTASAPPDAEGKIAIIGMACRLPGAPDLDTFWDNLTSGRCAVGEVPESRWDHRELYHPEPRLGRSISKWGGFVDDIEGFDAGFFAMTEQEARALDPAIRMFLECCATALSDAGYDPAELRGSDVGVFAGARMSGYGRRAGVRAGGLASDQNFIAARVAHHFDFHGPNLVVDSACSSSLVSVQLAGRSLLAGESRLALAGGVEVLLDEEDYLQLSAAKALSPTGRCHTFDESADGFVPGEGCGVVLLKPLAAALADGDRIHAVIEAVAVNNDGHTMGITTPNPEAQADVVRRALAAAGRSAAEIGLVEAHGTGTLIGDPIELRALTQVFRESTDAKGATAIGSVKSNIGHTLSAAGIAGLLKAALAVEHGRIPPTLSCERPNPRFDFDASPFRPSTEPRDWADAGKVRVAGVSSFGLGGTNAHLVLSQLDPELREGAPAQRRPLPAPVFNRRRLWLDKEPAGQPAKDNEPARRMTSILDLDLTMNGERVRGSA</sequence>
<dbReference type="SUPFAM" id="SSF51735">
    <property type="entry name" value="NAD(P)-binding Rossmann-fold domains"/>
    <property type="match status" value="2"/>
</dbReference>
<dbReference type="GO" id="GO:0016491">
    <property type="term" value="F:oxidoreductase activity"/>
    <property type="evidence" value="ECO:0007669"/>
    <property type="project" value="InterPro"/>
</dbReference>
<dbReference type="InterPro" id="IPR054514">
    <property type="entry name" value="RhiE-like_linker"/>
</dbReference>
<dbReference type="Gene3D" id="3.30.300.30">
    <property type="match status" value="1"/>
</dbReference>
<name>A0A7W0HTQ9_9ACTN</name>
<dbReference type="Pfam" id="PF02801">
    <property type="entry name" value="Ketoacyl-synt_C"/>
    <property type="match status" value="3"/>
</dbReference>
<feature type="domain" description="Carrier" evidence="10">
    <location>
        <begin position="3474"/>
        <end position="3551"/>
    </location>
</feature>
<dbReference type="PROSITE" id="PS00606">
    <property type="entry name" value="KS3_1"/>
    <property type="match status" value="1"/>
</dbReference>
<feature type="region of interest" description="Disordered" evidence="9">
    <location>
        <begin position="2976"/>
        <end position="3024"/>
    </location>
</feature>
<evidence type="ECO:0000256" key="3">
    <source>
        <dbReference type="ARBA" id="ARBA00004792"/>
    </source>
</evidence>
<dbReference type="GO" id="GO:0044550">
    <property type="term" value="P:secondary metabolite biosynthetic process"/>
    <property type="evidence" value="ECO:0007669"/>
    <property type="project" value="UniProtKB-ARBA"/>
</dbReference>
<feature type="domain" description="Ketosynthase family 3 (KS3)" evidence="11">
    <location>
        <begin position="2376"/>
        <end position="2785"/>
    </location>
</feature>
<keyword evidence="7" id="KW-0808">Transferase</keyword>
<dbReference type="InterPro" id="IPR014030">
    <property type="entry name" value="Ketoacyl_synth_N"/>
</dbReference>
<dbReference type="Pfam" id="PF22336">
    <property type="entry name" value="RhiE-like_linker"/>
    <property type="match status" value="2"/>
</dbReference>
<gene>
    <name evidence="12" type="ORF">HNR30_006789</name>
</gene>
<evidence type="ECO:0000259" key="10">
    <source>
        <dbReference type="PROSITE" id="PS50075"/>
    </source>
</evidence>
<dbReference type="Gene3D" id="2.30.38.10">
    <property type="entry name" value="Luciferase, Domain 3"/>
    <property type="match status" value="1"/>
</dbReference>
<dbReference type="GO" id="GO:0004315">
    <property type="term" value="F:3-oxoacyl-[acyl-carrier-protein] synthase activity"/>
    <property type="evidence" value="ECO:0007669"/>
    <property type="project" value="InterPro"/>
</dbReference>
<dbReference type="SUPFAM" id="SSF47336">
    <property type="entry name" value="ACP-like"/>
    <property type="match status" value="4"/>
</dbReference>
<dbReference type="SUPFAM" id="SSF56801">
    <property type="entry name" value="Acetyl-CoA synthetase-like"/>
    <property type="match status" value="1"/>
</dbReference>
<keyword evidence="5" id="KW-0963">Cytoplasm</keyword>
<feature type="domain" description="Carrier" evidence="10">
    <location>
        <begin position="2"/>
        <end position="78"/>
    </location>
</feature>
<dbReference type="InterPro" id="IPR023213">
    <property type="entry name" value="CAT-like_dom_sf"/>
</dbReference>
<dbReference type="InterPro" id="IPR020806">
    <property type="entry name" value="PKS_PP-bd"/>
</dbReference>
<feature type="domain" description="Ketosynthase family 3 (KS3)" evidence="11">
    <location>
        <begin position="3601"/>
        <end position="4018"/>
    </location>
</feature>
<evidence type="ECO:0000259" key="11">
    <source>
        <dbReference type="PROSITE" id="PS52004"/>
    </source>
</evidence>
<dbReference type="GO" id="GO:0004312">
    <property type="term" value="F:fatty acid synthase activity"/>
    <property type="evidence" value="ECO:0007669"/>
    <property type="project" value="TreeGrafter"/>
</dbReference>
<dbReference type="SMART" id="SM01294">
    <property type="entry name" value="PKS_PP_betabranch"/>
    <property type="match status" value="1"/>
</dbReference>
<dbReference type="NCBIfam" id="TIGR01733">
    <property type="entry name" value="AA-adenyl-dom"/>
    <property type="match status" value="1"/>
</dbReference>
<dbReference type="InterPro" id="IPR001242">
    <property type="entry name" value="Condensation_dom"/>
</dbReference>
<dbReference type="EMBL" id="JACDUR010000007">
    <property type="protein sequence ID" value="MBA2895403.1"/>
    <property type="molecule type" value="Genomic_DNA"/>
</dbReference>
<dbReference type="PANTHER" id="PTHR43775">
    <property type="entry name" value="FATTY ACID SYNTHASE"/>
    <property type="match status" value="1"/>
</dbReference>
<keyword evidence="6" id="KW-0597">Phosphoprotein</keyword>
<dbReference type="CDD" id="cd02142">
    <property type="entry name" value="McbC_SagB-like_oxidoreductase"/>
    <property type="match status" value="1"/>
</dbReference>
<dbReference type="InterPro" id="IPR032821">
    <property type="entry name" value="PKS_assoc"/>
</dbReference>
<dbReference type="Gene3D" id="3.30.559.10">
    <property type="entry name" value="Chloramphenicol acetyltransferase-like domain"/>
    <property type="match status" value="2"/>
</dbReference>
<dbReference type="Pfam" id="PF00501">
    <property type="entry name" value="AMP-binding"/>
    <property type="match status" value="1"/>
</dbReference>
<dbReference type="SMART" id="SM00822">
    <property type="entry name" value="PKS_KR"/>
    <property type="match status" value="1"/>
</dbReference>
<evidence type="ECO:0000256" key="4">
    <source>
        <dbReference type="ARBA" id="ARBA00022450"/>
    </source>
</evidence>
<dbReference type="InterPro" id="IPR036291">
    <property type="entry name" value="NAD(P)-bd_dom_sf"/>
</dbReference>
<dbReference type="InterPro" id="IPR016039">
    <property type="entry name" value="Thiolase-like"/>
</dbReference>
<protein>
    <submittedName>
        <fullName evidence="12">Amino acid adenylation domain-containing protein</fullName>
    </submittedName>
</protein>
<comment type="subcellular location">
    <subcellularLocation>
        <location evidence="2">Cytoplasm</location>
    </subcellularLocation>
</comment>
<dbReference type="InterPro" id="IPR006162">
    <property type="entry name" value="Ppantetheine_attach_site"/>
</dbReference>
<dbReference type="InterPro" id="IPR013968">
    <property type="entry name" value="PKS_KR"/>
</dbReference>
<feature type="compositionally biased region" description="Basic and acidic residues" evidence="9">
    <location>
        <begin position="3010"/>
        <end position="3023"/>
    </location>
</feature>
<proteinExistence type="predicted"/>
<dbReference type="Pfam" id="PF00668">
    <property type="entry name" value="Condensation"/>
    <property type="match status" value="1"/>
</dbReference>
<evidence type="ECO:0000256" key="8">
    <source>
        <dbReference type="ARBA" id="ARBA00022737"/>
    </source>
</evidence>
<keyword evidence="4" id="KW-0596">Phosphopantetheine</keyword>
<evidence type="ECO:0000256" key="1">
    <source>
        <dbReference type="ARBA" id="ARBA00001957"/>
    </source>
</evidence>
<dbReference type="InterPro" id="IPR020841">
    <property type="entry name" value="PKS_Beta-ketoAc_synthase_dom"/>
</dbReference>
<keyword evidence="8" id="KW-0677">Repeat</keyword>
<dbReference type="Pfam" id="PF00109">
    <property type="entry name" value="ketoacyl-synt"/>
    <property type="match status" value="3"/>
</dbReference>
<dbReference type="SUPFAM" id="SSF53901">
    <property type="entry name" value="Thiolase-like"/>
    <property type="match status" value="3"/>
</dbReference>
<dbReference type="SUPFAM" id="SSF55469">
    <property type="entry name" value="FMN-dependent nitroreductase-like"/>
    <property type="match status" value="1"/>
</dbReference>
<comment type="pathway">
    <text evidence="3">Antibiotic biosynthesis.</text>
</comment>
<feature type="region of interest" description="Disordered" evidence="9">
    <location>
        <begin position="3967"/>
        <end position="3989"/>
    </location>
</feature>
<dbReference type="Pfam" id="PF13193">
    <property type="entry name" value="AMP-binding_C"/>
    <property type="match status" value="1"/>
</dbReference>
<accession>A0A7W0HTQ9</accession>
<dbReference type="CDD" id="cd00833">
    <property type="entry name" value="PKS"/>
    <property type="match status" value="3"/>
</dbReference>
<dbReference type="PANTHER" id="PTHR43775:SF37">
    <property type="entry name" value="SI:DKEY-61P9.11"/>
    <property type="match status" value="1"/>
</dbReference>
<dbReference type="Pfam" id="PF00881">
    <property type="entry name" value="Nitroreductase"/>
    <property type="match status" value="1"/>
</dbReference>
<dbReference type="PROSITE" id="PS50075">
    <property type="entry name" value="CARRIER"/>
    <property type="match status" value="3"/>
</dbReference>
<dbReference type="CDD" id="cd08953">
    <property type="entry name" value="KR_2_SDR_x"/>
    <property type="match status" value="1"/>
</dbReference>
<dbReference type="PROSITE" id="PS00012">
    <property type="entry name" value="PHOSPHOPANTETHEINE"/>
    <property type="match status" value="1"/>
</dbReference>
<evidence type="ECO:0000256" key="2">
    <source>
        <dbReference type="ARBA" id="ARBA00004496"/>
    </source>
</evidence>
<dbReference type="InterPro" id="IPR018201">
    <property type="entry name" value="Ketoacyl_synth_AS"/>
</dbReference>
<comment type="cofactor">
    <cofactor evidence="1">
        <name>pantetheine 4'-phosphate</name>
        <dbReference type="ChEBI" id="CHEBI:47942"/>
    </cofactor>
</comment>
<dbReference type="InterPro" id="IPR045851">
    <property type="entry name" value="AMP-bd_C_sf"/>
</dbReference>
<dbReference type="Gene3D" id="3.40.50.720">
    <property type="entry name" value="NAD(P)-binding Rossmann-like Domain"/>
    <property type="match status" value="1"/>
</dbReference>
<dbReference type="GO" id="GO:0071770">
    <property type="term" value="P:DIM/DIP cell wall layer assembly"/>
    <property type="evidence" value="ECO:0007669"/>
    <property type="project" value="TreeGrafter"/>
</dbReference>
<keyword evidence="13" id="KW-1185">Reference proteome</keyword>
<dbReference type="Gene3D" id="1.10.1200.10">
    <property type="entry name" value="ACP-like"/>
    <property type="match status" value="4"/>
</dbReference>
<dbReference type="InterPro" id="IPR057326">
    <property type="entry name" value="KR_dom"/>
</dbReference>
<evidence type="ECO:0000256" key="6">
    <source>
        <dbReference type="ARBA" id="ARBA00022553"/>
    </source>
</evidence>
<dbReference type="FunFam" id="3.30.300.30:FF:000010">
    <property type="entry name" value="Enterobactin synthetase component F"/>
    <property type="match status" value="1"/>
</dbReference>
<organism evidence="12 13">
    <name type="scientific">Nonomuraea soli</name>
    <dbReference type="NCBI Taxonomy" id="1032476"/>
    <lineage>
        <taxon>Bacteria</taxon>
        <taxon>Bacillati</taxon>
        <taxon>Actinomycetota</taxon>
        <taxon>Actinomycetes</taxon>
        <taxon>Streptosporangiales</taxon>
        <taxon>Streptosporangiaceae</taxon>
        <taxon>Nonomuraea</taxon>
    </lineage>
</organism>
<dbReference type="InterPro" id="IPR025110">
    <property type="entry name" value="AMP-bd_C"/>
</dbReference>
<dbReference type="SUPFAM" id="SSF52777">
    <property type="entry name" value="CoA-dependent acyltransferases"/>
    <property type="match status" value="4"/>
</dbReference>
<dbReference type="Gene3D" id="3.30.559.30">
    <property type="entry name" value="Nonribosomal peptide synthetase, condensation domain"/>
    <property type="match status" value="3"/>
</dbReference>
<dbReference type="InterPro" id="IPR014031">
    <property type="entry name" value="Ketoacyl_synth_C"/>
</dbReference>
<dbReference type="Pfam" id="PF16197">
    <property type="entry name" value="KAsynt_C_assoc"/>
    <property type="match status" value="2"/>
</dbReference>
<dbReference type="SMART" id="SM00823">
    <property type="entry name" value="PKS_PP"/>
    <property type="match status" value="4"/>
</dbReference>
<evidence type="ECO:0000256" key="5">
    <source>
        <dbReference type="ARBA" id="ARBA00022490"/>
    </source>
</evidence>
<dbReference type="Gene3D" id="3.40.50.980">
    <property type="match status" value="2"/>
</dbReference>
<evidence type="ECO:0000313" key="12">
    <source>
        <dbReference type="EMBL" id="MBA2895403.1"/>
    </source>
</evidence>
<dbReference type="GO" id="GO:0005886">
    <property type="term" value="C:plasma membrane"/>
    <property type="evidence" value="ECO:0007669"/>
    <property type="project" value="TreeGrafter"/>
</dbReference>
<dbReference type="InterPro" id="IPR000415">
    <property type="entry name" value="Nitroreductase-like"/>
</dbReference>
<dbReference type="GO" id="GO:0005737">
    <property type="term" value="C:cytoplasm"/>
    <property type="evidence" value="ECO:0007669"/>
    <property type="project" value="UniProtKB-SubCell"/>
</dbReference>
<dbReference type="FunFam" id="3.40.50.980:FF:000001">
    <property type="entry name" value="Non-ribosomal peptide synthetase"/>
    <property type="match status" value="1"/>
</dbReference>
<dbReference type="PROSITE" id="PS00455">
    <property type="entry name" value="AMP_BINDING"/>
    <property type="match status" value="1"/>
</dbReference>
<dbReference type="InterPro" id="IPR050091">
    <property type="entry name" value="PKS_NRPS_Biosynth_Enz"/>
</dbReference>
<dbReference type="Gene3D" id="3.40.47.10">
    <property type="match status" value="3"/>
</dbReference>
<dbReference type="Pfam" id="PF00550">
    <property type="entry name" value="PP-binding"/>
    <property type="match status" value="4"/>
</dbReference>
<dbReference type="InterPro" id="IPR010071">
    <property type="entry name" value="AA_adenyl_dom"/>
</dbReference>
<dbReference type="InterPro" id="IPR009081">
    <property type="entry name" value="PP-bd_ACP"/>
</dbReference>
<dbReference type="CDD" id="cd05930">
    <property type="entry name" value="A_NRPS"/>
    <property type="match status" value="1"/>
</dbReference>
<evidence type="ECO:0000256" key="7">
    <source>
        <dbReference type="ARBA" id="ARBA00022679"/>
    </source>
</evidence>
<dbReference type="Proteomes" id="UP000530928">
    <property type="component" value="Unassembled WGS sequence"/>
</dbReference>
<evidence type="ECO:0000313" key="13">
    <source>
        <dbReference type="Proteomes" id="UP000530928"/>
    </source>
</evidence>
<reference evidence="12 13" key="1">
    <citation type="submission" date="2020-07" db="EMBL/GenBank/DDBJ databases">
        <title>Genomic Encyclopedia of Type Strains, Phase IV (KMG-IV): sequencing the most valuable type-strain genomes for metagenomic binning, comparative biology and taxonomic classification.</title>
        <authorList>
            <person name="Goeker M."/>
        </authorList>
    </citation>
    <scope>NUCLEOTIDE SEQUENCE [LARGE SCALE GENOMIC DNA]</scope>
    <source>
        <strain evidence="12 13">DSM 45533</strain>
    </source>
</reference>
<dbReference type="Gene3D" id="3.30.70.3290">
    <property type="match status" value="1"/>
</dbReference>
<dbReference type="PROSITE" id="PS52004">
    <property type="entry name" value="KS3_2"/>
    <property type="match status" value="3"/>
</dbReference>
<dbReference type="RefSeq" id="WP_220134294.1">
    <property type="nucleotide sequence ID" value="NZ_BAABAM010000009.1"/>
</dbReference>
<dbReference type="GO" id="GO:0031177">
    <property type="term" value="F:phosphopantetheine binding"/>
    <property type="evidence" value="ECO:0007669"/>
    <property type="project" value="InterPro"/>
</dbReference>
<feature type="domain" description="Carrier" evidence="10">
    <location>
        <begin position="1401"/>
        <end position="1476"/>
    </location>
</feature>
<dbReference type="Gene3D" id="3.40.109.10">
    <property type="entry name" value="NADH Oxidase"/>
    <property type="match status" value="1"/>
</dbReference>
<dbReference type="InterPro" id="IPR000873">
    <property type="entry name" value="AMP-dep_synth/lig_dom"/>
</dbReference>
<dbReference type="InterPro" id="IPR029479">
    <property type="entry name" value="Nitroreductase"/>
</dbReference>
<dbReference type="GO" id="GO:0006633">
    <property type="term" value="P:fatty acid biosynthetic process"/>
    <property type="evidence" value="ECO:0007669"/>
    <property type="project" value="InterPro"/>
</dbReference>
<dbReference type="Gene3D" id="1.10.1240.100">
    <property type="match status" value="1"/>
</dbReference>
<feature type="domain" description="Ketosynthase family 3 (KS3)" evidence="11">
    <location>
        <begin position="1739"/>
        <end position="2135"/>
    </location>
</feature>
<dbReference type="InterPro" id="IPR036736">
    <property type="entry name" value="ACP-like_sf"/>
</dbReference>
<evidence type="ECO:0000256" key="9">
    <source>
        <dbReference type="SAM" id="MobiDB-lite"/>
    </source>
</evidence>
<dbReference type="InterPro" id="IPR020845">
    <property type="entry name" value="AMP-binding_CS"/>
</dbReference>
<dbReference type="SMART" id="SM00825">
    <property type="entry name" value="PKS_KS"/>
    <property type="match status" value="3"/>
</dbReference>
<dbReference type="Pfam" id="PF08659">
    <property type="entry name" value="KR"/>
    <property type="match status" value="1"/>
</dbReference>
<comment type="caution">
    <text evidence="12">The sequence shown here is derived from an EMBL/GenBank/DDBJ whole genome shotgun (WGS) entry which is preliminary data.</text>
</comment>